<dbReference type="EMBL" id="GEDC01024331">
    <property type="protein sequence ID" value="JAS12967.1"/>
    <property type="molecule type" value="Transcribed_RNA"/>
</dbReference>
<proteinExistence type="predicted"/>
<feature type="non-terminal residue" evidence="2">
    <location>
        <position position="1"/>
    </location>
</feature>
<gene>
    <name evidence="2" type="ORF">g.105</name>
</gene>
<feature type="compositionally biased region" description="Polar residues" evidence="1">
    <location>
        <begin position="145"/>
        <end position="162"/>
    </location>
</feature>
<name>A0A1B6CHM4_9HEMI</name>
<sequence>CEHCYEDFDVLSTADLSKREVYSYEMTTVDHVDPPVLQYNKDDDYVMSHSGGLHVRDSNWFIEELGPSLEVPYRNTPHGYYYDYEFLNKILVEDNINKNLQTEKASLFDELKLDQWTEIPTTPTTKIYQEYSPELIEPVTDPMNNNFNSQELKQTESQNNIDETTEQNNRTVENNQTVVNNQTIENNQTVENNQPVENNQAIQNNETVQYNQTVQDSQSSENITYKSQTILQNNTYPEKDFFQYKQNKGLKKATLMSKIMKKIISDLKKDKNKYLKYKKGGGRNFITENNGVQQMTSRENVNSLVSNNFNSSSEEEYINETLNELESRKTKTEEINIQNKKYQIKKPSTISHDKQERPVFVKLEELVNTKNEKENKKYSPKLSLLNPLKIIRPVVRPHGGVTTKSRNENKDNTKPVPIYLVRPALIHPNSQVKLKTQKERQRNRTKPSSENLKKQIRPAIISMKIQVRNKDKKCYQKNNFKPQTSNRVRSKLVPVTDAVDLKGRQRNSTKPLANTFVGRLWLSLVPFNNVKVKTKRPKNNQKNAKKATILYRNMRLRLKEQVGPKNQKGNKINGTKSFPLNLNKRVRPAFVPPNLQEPALYQIYSRKNGILKFKKFVLPKGRVRVYLDYFNSEDDKTQEDKDVEKDFPMYCSLLYDVPHKKTLGEKIG</sequence>
<evidence type="ECO:0000256" key="1">
    <source>
        <dbReference type="SAM" id="MobiDB-lite"/>
    </source>
</evidence>
<accession>A0A1B6CHM4</accession>
<feature type="region of interest" description="Disordered" evidence="1">
    <location>
        <begin position="431"/>
        <end position="454"/>
    </location>
</feature>
<feature type="region of interest" description="Disordered" evidence="1">
    <location>
        <begin position="145"/>
        <end position="172"/>
    </location>
</feature>
<protein>
    <submittedName>
        <fullName evidence="2">Uncharacterized protein</fullName>
    </submittedName>
</protein>
<evidence type="ECO:0000313" key="2">
    <source>
        <dbReference type="EMBL" id="JAS12967.1"/>
    </source>
</evidence>
<dbReference type="AlphaFoldDB" id="A0A1B6CHM4"/>
<organism evidence="2">
    <name type="scientific">Clastoptera arizonana</name>
    <name type="common">Arizona spittle bug</name>
    <dbReference type="NCBI Taxonomy" id="38151"/>
    <lineage>
        <taxon>Eukaryota</taxon>
        <taxon>Metazoa</taxon>
        <taxon>Ecdysozoa</taxon>
        <taxon>Arthropoda</taxon>
        <taxon>Hexapoda</taxon>
        <taxon>Insecta</taxon>
        <taxon>Pterygota</taxon>
        <taxon>Neoptera</taxon>
        <taxon>Paraneoptera</taxon>
        <taxon>Hemiptera</taxon>
        <taxon>Auchenorrhyncha</taxon>
        <taxon>Cercopoidea</taxon>
        <taxon>Clastopteridae</taxon>
        <taxon>Clastoptera</taxon>
    </lineage>
</organism>
<reference evidence="2" key="1">
    <citation type="submission" date="2015-12" db="EMBL/GenBank/DDBJ databases">
        <title>De novo transcriptome assembly of four potential Pierce s Disease insect vectors from Arizona vineyards.</title>
        <authorList>
            <person name="Tassone E.E."/>
        </authorList>
    </citation>
    <scope>NUCLEOTIDE SEQUENCE</scope>
</reference>